<feature type="transmembrane region" description="Helical" evidence="1">
    <location>
        <begin position="12"/>
        <end position="32"/>
    </location>
</feature>
<feature type="transmembrane region" description="Helical" evidence="1">
    <location>
        <begin position="38"/>
        <end position="58"/>
    </location>
</feature>
<sequence length="124" mass="13919">MISIEKFQLYALMLFSVLSSFLFVFYTVNVYFSDSATTWLKGFAYVTGGYGLLNIYVLSWAWNSRSDWSVKANMLLAGCFLGVFIMNALRDSFYGGLTGVAAVIVLAVVLYMNVQAVKQVCRRD</sequence>
<comment type="caution">
    <text evidence="2">The sequence shown here is derived from an EMBL/GenBank/DDBJ whole genome shotgun (WGS) entry which is preliminary data.</text>
</comment>
<evidence type="ECO:0000313" key="3">
    <source>
        <dbReference type="Proteomes" id="UP000632828"/>
    </source>
</evidence>
<dbReference type="Proteomes" id="UP000632828">
    <property type="component" value="Unassembled WGS sequence"/>
</dbReference>
<gene>
    <name evidence="2" type="ORF">ICT70_10350</name>
</gene>
<proteinExistence type="predicted"/>
<dbReference type="EMBL" id="JACWUN010000011">
    <property type="protein sequence ID" value="MBD1401075.1"/>
    <property type="molecule type" value="Genomic_DNA"/>
</dbReference>
<evidence type="ECO:0000313" key="2">
    <source>
        <dbReference type="EMBL" id="MBD1401075.1"/>
    </source>
</evidence>
<dbReference type="RefSeq" id="WP_191156284.1">
    <property type="nucleotide sequence ID" value="NZ_JACWUN010000011.1"/>
</dbReference>
<keyword evidence="1" id="KW-0812">Transmembrane</keyword>
<dbReference type="AlphaFoldDB" id="A0A8J6QV12"/>
<feature type="transmembrane region" description="Helical" evidence="1">
    <location>
        <begin position="70"/>
        <end position="87"/>
    </location>
</feature>
<reference evidence="2" key="1">
    <citation type="submission" date="2020-09" db="EMBL/GenBank/DDBJ databases">
        <title>Pelobacter alkaliphilus sp. nov., a novel anaerobic arsenate-reducing bacterium from terrestrial mud volcano.</title>
        <authorList>
            <person name="Khomyakova M.A."/>
            <person name="Merkel A.Y."/>
            <person name="Slobodkin A.I."/>
        </authorList>
    </citation>
    <scope>NUCLEOTIDE SEQUENCE</scope>
    <source>
        <strain evidence="2">M08fum</strain>
    </source>
</reference>
<name>A0A8J6QV12_9BACT</name>
<keyword evidence="3" id="KW-1185">Reference proteome</keyword>
<feature type="transmembrane region" description="Helical" evidence="1">
    <location>
        <begin position="93"/>
        <end position="114"/>
    </location>
</feature>
<accession>A0A8J6QV12</accession>
<protein>
    <submittedName>
        <fullName evidence="2">Uncharacterized protein</fullName>
    </submittedName>
</protein>
<organism evidence="2 3">
    <name type="scientific">Pelovirga terrestris</name>
    <dbReference type="NCBI Taxonomy" id="2771352"/>
    <lineage>
        <taxon>Bacteria</taxon>
        <taxon>Pseudomonadati</taxon>
        <taxon>Thermodesulfobacteriota</taxon>
        <taxon>Desulfuromonadia</taxon>
        <taxon>Geobacterales</taxon>
        <taxon>Geobacteraceae</taxon>
        <taxon>Pelovirga</taxon>
    </lineage>
</organism>
<evidence type="ECO:0000256" key="1">
    <source>
        <dbReference type="SAM" id="Phobius"/>
    </source>
</evidence>
<keyword evidence="1" id="KW-1133">Transmembrane helix</keyword>
<keyword evidence="1" id="KW-0472">Membrane</keyword>